<dbReference type="SUPFAM" id="SSF51905">
    <property type="entry name" value="FAD/NAD(P)-binding domain"/>
    <property type="match status" value="1"/>
</dbReference>
<dbReference type="GO" id="GO:0047545">
    <property type="term" value="F:(S)-2-hydroxyglutarate dehydrogenase activity"/>
    <property type="evidence" value="ECO:0007669"/>
    <property type="project" value="TreeGrafter"/>
</dbReference>
<organism evidence="7 8">
    <name type="scientific">Kribbella soli</name>
    <dbReference type="NCBI Taxonomy" id="1124743"/>
    <lineage>
        <taxon>Bacteria</taxon>
        <taxon>Bacillati</taxon>
        <taxon>Actinomycetota</taxon>
        <taxon>Actinomycetes</taxon>
        <taxon>Propionibacteriales</taxon>
        <taxon>Kribbellaceae</taxon>
        <taxon>Kribbella</taxon>
    </lineage>
</organism>
<dbReference type="Pfam" id="PF01266">
    <property type="entry name" value="DAO"/>
    <property type="match status" value="1"/>
</dbReference>
<protein>
    <submittedName>
        <fullName evidence="7">L-2-hydroxyglutarate oxidase</fullName>
        <ecNumber evidence="7">1.1.3.-</ecNumber>
    </submittedName>
</protein>
<gene>
    <name evidence="7" type="primary">lhgO</name>
    <name evidence="7" type="ORF">E0H45_14710</name>
</gene>
<comment type="cofactor">
    <cofactor evidence="1">
        <name>FAD</name>
        <dbReference type="ChEBI" id="CHEBI:57692"/>
    </cofactor>
</comment>
<keyword evidence="2" id="KW-0285">Flavoprotein</keyword>
<evidence type="ECO:0000256" key="4">
    <source>
        <dbReference type="ARBA" id="ARBA00023002"/>
    </source>
</evidence>
<evidence type="ECO:0000256" key="5">
    <source>
        <dbReference type="ARBA" id="ARBA00037941"/>
    </source>
</evidence>
<dbReference type="PANTHER" id="PTHR43104">
    <property type="entry name" value="L-2-HYDROXYGLUTARATE DEHYDROGENASE, MITOCHONDRIAL"/>
    <property type="match status" value="1"/>
</dbReference>
<dbReference type="EMBL" id="SJJZ01000002">
    <property type="protein sequence ID" value="TCC07261.1"/>
    <property type="molecule type" value="Genomic_DNA"/>
</dbReference>
<comment type="similarity">
    <text evidence="5">Belongs to the L2HGDH family.</text>
</comment>
<proteinExistence type="inferred from homology"/>
<evidence type="ECO:0000259" key="6">
    <source>
        <dbReference type="Pfam" id="PF01266"/>
    </source>
</evidence>
<evidence type="ECO:0000313" key="8">
    <source>
        <dbReference type="Proteomes" id="UP000292346"/>
    </source>
</evidence>
<dbReference type="AlphaFoldDB" id="A0A4R0H9Z5"/>
<dbReference type="OrthoDB" id="9801699at2"/>
<dbReference type="InterPro" id="IPR036188">
    <property type="entry name" value="FAD/NAD-bd_sf"/>
</dbReference>
<feature type="domain" description="FAD dependent oxidoreductase" evidence="6">
    <location>
        <begin position="26"/>
        <end position="412"/>
    </location>
</feature>
<dbReference type="EC" id="1.1.3.-" evidence="7"/>
<evidence type="ECO:0000256" key="1">
    <source>
        <dbReference type="ARBA" id="ARBA00001974"/>
    </source>
</evidence>
<name>A0A4R0H9Z5_9ACTN</name>
<dbReference type="PANTHER" id="PTHR43104:SF2">
    <property type="entry name" value="L-2-HYDROXYGLUTARATE DEHYDROGENASE, MITOCHONDRIAL"/>
    <property type="match status" value="1"/>
</dbReference>
<comment type="caution">
    <text evidence="7">The sequence shown here is derived from an EMBL/GenBank/DDBJ whole genome shotgun (WGS) entry which is preliminary data.</text>
</comment>
<keyword evidence="4 7" id="KW-0560">Oxidoreductase</keyword>
<dbReference type="NCBIfam" id="NF008726">
    <property type="entry name" value="PRK11728.1"/>
    <property type="match status" value="1"/>
</dbReference>
<dbReference type="InterPro" id="IPR006076">
    <property type="entry name" value="FAD-dep_OxRdtase"/>
</dbReference>
<accession>A0A4R0H9Z5</accession>
<dbReference type="Proteomes" id="UP000292346">
    <property type="component" value="Unassembled WGS sequence"/>
</dbReference>
<dbReference type="Gene3D" id="3.30.9.10">
    <property type="entry name" value="D-Amino Acid Oxidase, subunit A, domain 2"/>
    <property type="match status" value="1"/>
</dbReference>
<dbReference type="Gene3D" id="3.50.50.60">
    <property type="entry name" value="FAD/NAD(P)-binding domain"/>
    <property type="match status" value="1"/>
</dbReference>
<evidence type="ECO:0000256" key="2">
    <source>
        <dbReference type="ARBA" id="ARBA00022630"/>
    </source>
</evidence>
<reference evidence="7 8" key="1">
    <citation type="submission" date="2019-02" db="EMBL/GenBank/DDBJ databases">
        <title>Kribbella capetownensis sp. nov. and Kribbella speibonae sp. nov., isolated from soil.</title>
        <authorList>
            <person name="Curtis S.M."/>
            <person name="Norton I."/>
            <person name="Everest G.J."/>
            <person name="Meyers P.R."/>
        </authorList>
    </citation>
    <scope>NUCLEOTIDE SEQUENCE [LARGE SCALE GENOMIC DNA]</scope>
    <source>
        <strain evidence="7 8">KCTC 29219</strain>
    </source>
</reference>
<keyword evidence="3" id="KW-0274">FAD</keyword>
<keyword evidence="8" id="KW-1185">Reference proteome</keyword>
<evidence type="ECO:0000313" key="7">
    <source>
        <dbReference type="EMBL" id="TCC07261.1"/>
    </source>
</evidence>
<evidence type="ECO:0000256" key="3">
    <source>
        <dbReference type="ARBA" id="ARBA00022827"/>
    </source>
</evidence>
<sequence length="419" mass="44940">MRGRSCASGCISDRRSTLFSQVTRSAVVVGGGIVGLAVARSLQRLDPGTPVVVLEKEPAVGAHQTGHNSGVVHSGLYYRPGSLKARFAVAGGTALREYCEEKGIPLDVPGKLVVATTEAELPQLDRLFGIGRENGVPVRRLTLEEVAEREPHLRVKGALAVDSTGRVDFKLVAAALADDVRAAGGEIRTGVSVTAVENAGSLVRVRTTDDVIEADRVAVCAGLHSDRLARASGLEPGVRILPFRGEFSELVPEREYLVKGLVYPVPDPDLPFLGVHLTRGIDGSVHLGPNAVPALAREGYRWSQIVVRDVWESATYRGTWKLARRYARTGAKEIARSLTGRALVREARRMLPELQVSDVRRSGAGVRAQAVTRDGKLVDDFLFLRDGRALHVLNAPSPAATACLVIGNRIAEELSADRA</sequence>
<dbReference type="GO" id="GO:0005737">
    <property type="term" value="C:cytoplasm"/>
    <property type="evidence" value="ECO:0007669"/>
    <property type="project" value="TreeGrafter"/>
</dbReference>